<dbReference type="PANTHER" id="PTHR43333">
    <property type="entry name" value="2-HACID_DH_C DOMAIN-CONTAINING PROTEIN"/>
    <property type="match status" value="1"/>
</dbReference>
<proteinExistence type="predicted"/>
<dbReference type="RefSeq" id="WP_119454952.1">
    <property type="nucleotide sequence ID" value="NZ_QWGA01000008.1"/>
</dbReference>
<dbReference type="PANTHER" id="PTHR43333:SF1">
    <property type="entry name" value="D-ISOMER SPECIFIC 2-HYDROXYACID DEHYDROGENASE NAD-BINDING DOMAIN-CONTAINING PROTEIN"/>
    <property type="match status" value="1"/>
</dbReference>
<accession>A0A399RCB5</accession>
<dbReference type="SUPFAM" id="SSF51735">
    <property type="entry name" value="NAD(P)-binding Rossmann-fold domains"/>
    <property type="match status" value="1"/>
</dbReference>
<evidence type="ECO:0000256" key="2">
    <source>
        <dbReference type="ARBA" id="ARBA00023027"/>
    </source>
</evidence>
<evidence type="ECO:0000313" key="5">
    <source>
        <dbReference type="Proteomes" id="UP000265845"/>
    </source>
</evidence>
<reference evidence="4 5" key="1">
    <citation type="submission" date="2018-08" db="EMBL/GenBank/DDBJ databases">
        <title>Henriciella mobilis sp. nov., isolated from seawater.</title>
        <authorList>
            <person name="Cheng H."/>
            <person name="Wu Y.-H."/>
            <person name="Xu X.-W."/>
            <person name="Guo L.-L."/>
        </authorList>
    </citation>
    <scope>NUCLEOTIDE SEQUENCE [LARGE SCALE GENOMIC DNA]</scope>
    <source>
        <strain evidence="4 5">CCUG67844</strain>
    </source>
</reference>
<dbReference type="InterPro" id="IPR036291">
    <property type="entry name" value="NAD(P)-bd_dom_sf"/>
</dbReference>
<dbReference type="GO" id="GO:0016491">
    <property type="term" value="F:oxidoreductase activity"/>
    <property type="evidence" value="ECO:0007669"/>
    <property type="project" value="UniProtKB-KW"/>
</dbReference>
<evidence type="ECO:0000313" key="4">
    <source>
        <dbReference type="EMBL" id="RIJ27575.1"/>
    </source>
</evidence>
<dbReference type="OrthoDB" id="9787219at2"/>
<dbReference type="Proteomes" id="UP000265845">
    <property type="component" value="Unassembled WGS sequence"/>
</dbReference>
<keyword evidence="1" id="KW-0560">Oxidoreductase</keyword>
<keyword evidence="5" id="KW-1185">Reference proteome</keyword>
<evidence type="ECO:0000259" key="3">
    <source>
        <dbReference type="Pfam" id="PF02826"/>
    </source>
</evidence>
<dbReference type="Gene3D" id="3.40.50.720">
    <property type="entry name" value="NAD(P)-binding Rossmann-like Domain"/>
    <property type="match status" value="2"/>
</dbReference>
<gene>
    <name evidence="4" type="ORF">D1222_14370</name>
</gene>
<organism evidence="4 5">
    <name type="scientific">Henriciella algicola</name>
    <dbReference type="NCBI Taxonomy" id="1608422"/>
    <lineage>
        <taxon>Bacteria</taxon>
        <taxon>Pseudomonadati</taxon>
        <taxon>Pseudomonadota</taxon>
        <taxon>Alphaproteobacteria</taxon>
        <taxon>Hyphomonadales</taxon>
        <taxon>Hyphomonadaceae</taxon>
        <taxon>Henriciella</taxon>
    </lineage>
</organism>
<keyword evidence="2" id="KW-0520">NAD</keyword>
<name>A0A399RCB5_9PROT</name>
<comment type="caution">
    <text evidence="4">The sequence shown here is derived from an EMBL/GenBank/DDBJ whole genome shotgun (WGS) entry which is preliminary data.</text>
</comment>
<dbReference type="EMBL" id="QWGA01000008">
    <property type="protein sequence ID" value="RIJ27575.1"/>
    <property type="molecule type" value="Genomic_DNA"/>
</dbReference>
<dbReference type="AlphaFoldDB" id="A0A399RCB5"/>
<evidence type="ECO:0000256" key="1">
    <source>
        <dbReference type="ARBA" id="ARBA00023002"/>
    </source>
</evidence>
<sequence>MTKPVAETDIAVRIHSSQGDGLEQAVREAFPDVEVFRGPMESDRPEKVLVTFYPPEDEDLSKYRWVHCVGAGVDAICKAFADIEPAPLVTRTTGRMGQQIGEYCAGYALSWLQKMALRRALEEARDWDRERAAPAYLFETQVAIIGTGSIGQGVAGAFKGLQALVLGLSRTGGAVEEFDEVMRLADLSADAGAKIVVGALPFTPQTDSAIGADVFDKLDGALFINVGRGATLDEGALKAALDSGKVVHAVLDVFRDEPLDPGHWFWSDERVTVTPHVSGLTLPSDGQARLLELLERRLKGEAIEADVDVARGY</sequence>
<dbReference type="Pfam" id="PF02826">
    <property type="entry name" value="2-Hacid_dh_C"/>
    <property type="match status" value="1"/>
</dbReference>
<dbReference type="GO" id="GO:0051287">
    <property type="term" value="F:NAD binding"/>
    <property type="evidence" value="ECO:0007669"/>
    <property type="project" value="InterPro"/>
</dbReference>
<dbReference type="InterPro" id="IPR006140">
    <property type="entry name" value="D-isomer_DH_NAD-bd"/>
</dbReference>
<protein>
    <submittedName>
        <fullName evidence="4">D-2-hydroxyacid dehydrogenase</fullName>
    </submittedName>
</protein>
<feature type="domain" description="D-isomer specific 2-hydroxyacid dehydrogenase NAD-binding" evidence="3">
    <location>
        <begin position="107"/>
        <end position="278"/>
    </location>
</feature>